<organism evidence="2 3">
    <name type="scientific">Trypanosoma theileri</name>
    <dbReference type="NCBI Taxonomy" id="67003"/>
    <lineage>
        <taxon>Eukaryota</taxon>
        <taxon>Discoba</taxon>
        <taxon>Euglenozoa</taxon>
        <taxon>Kinetoplastea</taxon>
        <taxon>Metakinetoplastina</taxon>
        <taxon>Trypanosomatida</taxon>
        <taxon>Trypanosomatidae</taxon>
        <taxon>Trypanosoma</taxon>
    </lineage>
</organism>
<keyword evidence="3" id="KW-1185">Reference proteome</keyword>
<dbReference type="RefSeq" id="XP_028887554.1">
    <property type="nucleotide sequence ID" value="XM_029021046.1"/>
</dbReference>
<protein>
    <submittedName>
        <fullName evidence="2">Uncharacterized protein</fullName>
    </submittedName>
</protein>
<feature type="region of interest" description="Disordered" evidence="1">
    <location>
        <begin position="84"/>
        <end position="117"/>
    </location>
</feature>
<evidence type="ECO:0000313" key="3">
    <source>
        <dbReference type="Proteomes" id="UP000192257"/>
    </source>
</evidence>
<sequence length="180" mass="21297">MSLLPNVGMEMEHSSHTERDDDDSNSSTHSDSDTEHPAVTTLDEVYSITEELQRQDEWKHHIEEQQRQEQEEIMRLRREELKARAASVQQRLHSTREPIDELDENTSGTTSLKVQHPTPFDEDKVLRINKKYAVNPWYTRAWHSVYNTTRFLLVSLSYTPGIDPNEVHAPREYYQREEYE</sequence>
<proteinExistence type="predicted"/>
<dbReference type="Proteomes" id="UP000192257">
    <property type="component" value="Unassembled WGS sequence"/>
</dbReference>
<comment type="caution">
    <text evidence="2">The sequence shown here is derived from an EMBL/GenBank/DDBJ whole genome shotgun (WGS) entry which is preliminary data.</text>
</comment>
<gene>
    <name evidence="2" type="ORF">TM35_000013650</name>
</gene>
<dbReference type="GeneID" id="39980826"/>
<dbReference type="OrthoDB" id="253010at2759"/>
<name>A0A1X0P9C6_9TRYP</name>
<reference evidence="2 3" key="1">
    <citation type="submission" date="2017-03" db="EMBL/GenBank/DDBJ databases">
        <title>An alternative strategy for trypanosome survival in the mammalian bloodstream revealed through genome and transcriptome analysis of the ubiquitous bovine parasite Trypanosoma (Megatrypanum) theileri.</title>
        <authorList>
            <person name="Kelly S."/>
            <person name="Ivens A."/>
            <person name="Mott A."/>
            <person name="O'Neill E."/>
            <person name="Emms D."/>
            <person name="Macleod O."/>
            <person name="Voorheis P."/>
            <person name="Matthews J."/>
            <person name="Matthews K."/>
            <person name="Carrington M."/>
        </authorList>
    </citation>
    <scope>NUCLEOTIDE SEQUENCE [LARGE SCALE GENOMIC DNA]</scope>
    <source>
        <strain evidence="2">Edinburgh</strain>
    </source>
</reference>
<evidence type="ECO:0000256" key="1">
    <source>
        <dbReference type="SAM" id="MobiDB-lite"/>
    </source>
</evidence>
<dbReference type="EMBL" id="NBCO01000001">
    <property type="protein sequence ID" value="ORC93488.1"/>
    <property type="molecule type" value="Genomic_DNA"/>
</dbReference>
<feature type="compositionally biased region" description="Basic and acidic residues" evidence="1">
    <location>
        <begin position="10"/>
        <end position="19"/>
    </location>
</feature>
<accession>A0A1X0P9C6</accession>
<evidence type="ECO:0000313" key="2">
    <source>
        <dbReference type="EMBL" id="ORC93488.1"/>
    </source>
</evidence>
<dbReference type="VEuPathDB" id="TriTrypDB:TM35_000013650"/>
<dbReference type="AlphaFoldDB" id="A0A1X0P9C6"/>
<feature type="region of interest" description="Disordered" evidence="1">
    <location>
        <begin position="1"/>
        <end position="47"/>
    </location>
</feature>